<comment type="similarity">
    <text evidence="2 3">Belongs to the small heat shock protein (HSP20) family.</text>
</comment>
<accession>A0A914EBM0</accession>
<evidence type="ECO:0000259" key="5">
    <source>
        <dbReference type="PROSITE" id="PS01031"/>
    </source>
</evidence>
<dbReference type="InterPro" id="IPR002068">
    <property type="entry name" value="A-crystallin/Hsp20_dom"/>
</dbReference>
<dbReference type="WBParaSite" id="ACRNAN_scaffold7045.g26013.t1">
    <property type="protein sequence ID" value="ACRNAN_scaffold7045.g26013.t1"/>
    <property type="gene ID" value="ACRNAN_scaffold7045.g26013"/>
</dbReference>
<evidence type="ECO:0000313" key="6">
    <source>
        <dbReference type="Proteomes" id="UP000887540"/>
    </source>
</evidence>
<keyword evidence="1" id="KW-0346">Stress response</keyword>
<feature type="compositionally biased region" description="Basic residues" evidence="4">
    <location>
        <begin position="134"/>
        <end position="155"/>
    </location>
</feature>
<dbReference type="Proteomes" id="UP000887540">
    <property type="component" value="Unplaced"/>
</dbReference>
<feature type="region of interest" description="Disordered" evidence="4">
    <location>
        <begin position="95"/>
        <end position="155"/>
    </location>
</feature>
<evidence type="ECO:0000256" key="2">
    <source>
        <dbReference type="PROSITE-ProRule" id="PRU00285"/>
    </source>
</evidence>
<dbReference type="PROSITE" id="PS01031">
    <property type="entry name" value="SHSP"/>
    <property type="match status" value="1"/>
</dbReference>
<dbReference type="SUPFAM" id="SSF49764">
    <property type="entry name" value="HSP20-like chaperones"/>
    <property type="match status" value="1"/>
</dbReference>
<proteinExistence type="inferred from homology"/>
<dbReference type="GO" id="GO:0009408">
    <property type="term" value="P:response to heat"/>
    <property type="evidence" value="ECO:0007669"/>
    <property type="project" value="TreeGrafter"/>
</dbReference>
<keyword evidence="6" id="KW-1185">Reference proteome</keyword>
<dbReference type="GO" id="GO:0005634">
    <property type="term" value="C:nucleus"/>
    <property type="evidence" value="ECO:0007669"/>
    <property type="project" value="TreeGrafter"/>
</dbReference>
<evidence type="ECO:0000313" key="7">
    <source>
        <dbReference type="WBParaSite" id="ACRNAN_scaffold7045.g26013.t1"/>
    </source>
</evidence>
<protein>
    <submittedName>
        <fullName evidence="7">SHSP domain-containing protein</fullName>
    </submittedName>
</protein>
<dbReference type="PANTHER" id="PTHR45640:SF13">
    <property type="entry name" value="HEAT SHOCK PROTEIN 22-RELATED"/>
    <property type="match status" value="1"/>
</dbReference>
<feature type="domain" description="SHSP" evidence="5">
    <location>
        <begin position="153"/>
        <end position="261"/>
    </location>
</feature>
<evidence type="ECO:0000256" key="1">
    <source>
        <dbReference type="ARBA" id="ARBA00023016"/>
    </source>
</evidence>
<dbReference type="CDD" id="cd06526">
    <property type="entry name" value="metazoan_ACD"/>
    <property type="match status" value="1"/>
</dbReference>
<dbReference type="GO" id="GO:0005737">
    <property type="term" value="C:cytoplasm"/>
    <property type="evidence" value="ECO:0007669"/>
    <property type="project" value="TreeGrafter"/>
</dbReference>
<dbReference type="Gene3D" id="2.60.40.790">
    <property type="match status" value="1"/>
</dbReference>
<organism evidence="6 7">
    <name type="scientific">Acrobeloides nanus</name>
    <dbReference type="NCBI Taxonomy" id="290746"/>
    <lineage>
        <taxon>Eukaryota</taxon>
        <taxon>Metazoa</taxon>
        <taxon>Ecdysozoa</taxon>
        <taxon>Nematoda</taxon>
        <taxon>Chromadorea</taxon>
        <taxon>Rhabditida</taxon>
        <taxon>Tylenchina</taxon>
        <taxon>Cephalobomorpha</taxon>
        <taxon>Cephaloboidea</taxon>
        <taxon>Cephalobidae</taxon>
        <taxon>Acrobeloides</taxon>
    </lineage>
</organism>
<sequence>MMNHFPQRGRGGFGFDFHGRGRHFDFGHLGRRSRRHFDFEPFEFDRRHFGRRPDPRMRPWHCTFDHRADPFVLPTWDAEAPRDVRLDTMNYVYVPEDRPIPPNGHADSSSSDSSTDGELCEIECPDRPHTRPAGLRRRGQFRKMKSSKKHSGRDIKKIRKAIRRRMALEKDFEVMLDVSGFRREHLKIKFDTNKLIVEGKHAEHQVECVAMERHFTWKIPLPEGIGKCDIKCRYLDGLLHIVGTKPPAPSTSVPADEVGEDIIQIDE</sequence>
<evidence type="ECO:0000256" key="3">
    <source>
        <dbReference type="RuleBase" id="RU003616"/>
    </source>
</evidence>
<evidence type="ECO:0000256" key="4">
    <source>
        <dbReference type="SAM" id="MobiDB-lite"/>
    </source>
</evidence>
<dbReference type="GO" id="GO:0051082">
    <property type="term" value="F:unfolded protein binding"/>
    <property type="evidence" value="ECO:0007669"/>
    <property type="project" value="TreeGrafter"/>
</dbReference>
<dbReference type="PANTHER" id="PTHR45640">
    <property type="entry name" value="HEAT SHOCK PROTEIN HSP-12.2-RELATED"/>
    <property type="match status" value="1"/>
</dbReference>
<name>A0A914EBM0_9BILA</name>
<reference evidence="7" key="1">
    <citation type="submission" date="2022-11" db="UniProtKB">
        <authorList>
            <consortium name="WormBaseParasite"/>
        </authorList>
    </citation>
    <scope>IDENTIFICATION</scope>
</reference>
<dbReference type="Pfam" id="PF00011">
    <property type="entry name" value="HSP20"/>
    <property type="match status" value="1"/>
</dbReference>
<dbReference type="GO" id="GO:0042026">
    <property type="term" value="P:protein refolding"/>
    <property type="evidence" value="ECO:0007669"/>
    <property type="project" value="TreeGrafter"/>
</dbReference>
<dbReference type="AlphaFoldDB" id="A0A914EBM0"/>
<dbReference type="InterPro" id="IPR008978">
    <property type="entry name" value="HSP20-like_chaperone"/>
</dbReference>
<dbReference type="InterPro" id="IPR001436">
    <property type="entry name" value="Alpha-crystallin/sHSP_animal"/>
</dbReference>